<reference evidence="3 4" key="1">
    <citation type="submission" date="2020-06" db="EMBL/GenBank/DDBJ databases">
        <title>Draft genome of Uliginosibacterium sp. IMCC34675.</title>
        <authorList>
            <person name="Song J."/>
        </authorList>
    </citation>
    <scope>NUCLEOTIDE SEQUENCE [LARGE SCALE GENOMIC DNA]</scope>
    <source>
        <strain evidence="3 4">IMCC34675</strain>
    </source>
</reference>
<evidence type="ECO:0000256" key="2">
    <source>
        <dbReference type="SAM" id="SignalP"/>
    </source>
</evidence>
<accession>A0ABX2IC08</accession>
<sequence length="348" mass="37572">MKRMISLVLALMAAALLTPSLAAEPAAAQSKPAGARIEMGVGHFNRDGKAFHYWDKAAEIPAGCARCHAAQGVPEYLANGKNAPAKQVKNAYACTNCHADMLSYERHKVSKLTFASGLEVDAGLNDANLCMTCHQGRESTASVNKAIAGKALDTPDPALAFIHVHYFPAGATLFGTQAKVAYEFAGKTYDGRYKHPKQLDNCLACHDPHSGQAKVEKCDSCHTDKGDRIADYRSELKQSMDSLYAGIQQYAIKVGGVPLAYSSKASPYWYTDSNGNGVVDDDELKPTNSYKAYTPRLLQAVFNYTFLLRDPGAAFHNRSYAGQIVHDSLESLAASGQSGVNMKGRTRP</sequence>
<protein>
    <recommendedName>
        <fullName evidence="5">Cytochrome c7-like domain-containing protein</fullName>
    </recommendedName>
</protein>
<keyword evidence="1 2" id="KW-0732">Signal</keyword>
<dbReference type="InterPro" id="IPR018247">
    <property type="entry name" value="EF_Hand_1_Ca_BS"/>
</dbReference>
<keyword evidence="4" id="KW-1185">Reference proteome</keyword>
<comment type="caution">
    <text evidence="3">The sequence shown here is derived from an EMBL/GenBank/DDBJ whole genome shotgun (WGS) entry which is preliminary data.</text>
</comment>
<evidence type="ECO:0000256" key="1">
    <source>
        <dbReference type="ARBA" id="ARBA00022729"/>
    </source>
</evidence>
<dbReference type="InterPro" id="IPR036280">
    <property type="entry name" value="Multihaem_cyt_sf"/>
</dbReference>
<evidence type="ECO:0000313" key="4">
    <source>
        <dbReference type="Proteomes" id="UP000778523"/>
    </source>
</evidence>
<evidence type="ECO:0000313" key="3">
    <source>
        <dbReference type="EMBL" id="NSL53777.1"/>
    </source>
</evidence>
<dbReference type="Gene3D" id="3.90.10.10">
    <property type="entry name" value="Cytochrome C3"/>
    <property type="match status" value="1"/>
</dbReference>
<dbReference type="InterPro" id="IPR051829">
    <property type="entry name" value="Multiheme_Cytochr_ET"/>
</dbReference>
<dbReference type="EMBL" id="JABCSC020000001">
    <property type="protein sequence ID" value="NSL53777.1"/>
    <property type="molecule type" value="Genomic_DNA"/>
</dbReference>
<gene>
    <name evidence="3" type="ORF">HJ583_001940</name>
</gene>
<dbReference type="Gene3D" id="1.10.1130.10">
    <property type="entry name" value="Flavocytochrome C3, Chain A"/>
    <property type="match status" value="1"/>
</dbReference>
<feature type="chain" id="PRO_5045697021" description="Cytochrome c7-like domain-containing protein" evidence="2">
    <location>
        <begin position="23"/>
        <end position="348"/>
    </location>
</feature>
<proteinExistence type="predicted"/>
<organism evidence="3 4">
    <name type="scientific">Uliginosibacterium aquaticum</name>
    <dbReference type="NCBI Taxonomy" id="2731212"/>
    <lineage>
        <taxon>Bacteria</taxon>
        <taxon>Pseudomonadati</taxon>
        <taxon>Pseudomonadota</taxon>
        <taxon>Betaproteobacteria</taxon>
        <taxon>Rhodocyclales</taxon>
        <taxon>Zoogloeaceae</taxon>
        <taxon>Uliginosibacterium</taxon>
    </lineage>
</organism>
<evidence type="ECO:0008006" key="5">
    <source>
        <dbReference type="Google" id="ProtNLM"/>
    </source>
</evidence>
<feature type="signal peptide" evidence="2">
    <location>
        <begin position="1"/>
        <end position="22"/>
    </location>
</feature>
<dbReference type="RefSeq" id="WP_170020044.1">
    <property type="nucleotide sequence ID" value="NZ_JABCSC020000001.1"/>
</dbReference>
<dbReference type="PROSITE" id="PS00018">
    <property type="entry name" value="EF_HAND_1"/>
    <property type="match status" value="1"/>
</dbReference>
<dbReference type="PANTHER" id="PTHR35038">
    <property type="entry name" value="DISSIMILATORY SULFITE REDUCTASE SIRA"/>
    <property type="match status" value="1"/>
</dbReference>
<dbReference type="Proteomes" id="UP000778523">
    <property type="component" value="Unassembled WGS sequence"/>
</dbReference>
<name>A0ABX2IC08_9RHOO</name>
<dbReference type="PANTHER" id="PTHR35038:SF10">
    <property type="entry name" value="HIGH-MOLECULAR-WEIGHT CYTOCHROME C"/>
    <property type="match status" value="1"/>
</dbReference>
<dbReference type="SUPFAM" id="SSF48695">
    <property type="entry name" value="Multiheme cytochromes"/>
    <property type="match status" value="1"/>
</dbReference>